<organism evidence="1 3">
    <name type="scientific">Vanilla planifolia</name>
    <name type="common">Vanilla</name>
    <dbReference type="NCBI Taxonomy" id="51239"/>
    <lineage>
        <taxon>Eukaryota</taxon>
        <taxon>Viridiplantae</taxon>
        <taxon>Streptophyta</taxon>
        <taxon>Embryophyta</taxon>
        <taxon>Tracheophyta</taxon>
        <taxon>Spermatophyta</taxon>
        <taxon>Magnoliopsida</taxon>
        <taxon>Liliopsida</taxon>
        <taxon>Asparagales</taxon>
        <taxon>Orchidaceae</taxon>
        <taxon>Vanilloideae</taxon>
        <taxon>Vanilleae</taxon>
        <taxon>Vanilla</taxon>
    </lineage>
</organism>
<evidence type="ECO:0000313" key="4">
    <source>
        <dbReference type="Proteomes" id="UP000639772"/>
    </source>
</evidence>
<gene>
    <name evidence="2" type="ORF">HPP92_024288</name>
    <name evidence="1" type="ORF">HPP92_024615</name>
</gene>
<protein>
    <submittedName>
        <fullName evidence="1">Uncharacterized protein</fullName>
    </submittedName>
</protein>
<dbReference type="EMBL" id="JADCNM010000013">
    <property type="protein sequence ID" value="KAG0456500.1"/>
    <property type="molecule type" value="Genomic_DNA"/>
</dbReference>
<dbReference type="Proteomes" id="UP000639772">
    <property type="component" value="Chromosome 13"/>
</dbReference>
<evidence type="ECO:0000313" key="3">
    <source>
        <dbReference type="Proteomes" id="UP000636800"/>
    </source>
</evidence>
<sequence length="88" mass="9558">MVQKNAKHKLSQMKHEEGGSVLVVAQKVSPDIGAVVLGGRGRASARRCAATTGRRSSKVYAGEWVQKRLVHSVAAVRAAQRRPRDRKA</sequence>
<reference evidence="3 4" key="1">
    <citation type="journal article" date="2020" name="Nat. Food">
        <title>A phased Vanilla planifolia genome enables genetic improvement of flavour and production.</title>
        <authorList>
            <person name="Hasing T."/>
            <person name="Tang H."/>
            <person name="Brym M."/>
            <person name="Khazi F."/>
            <person name="Huang T."/>
            <person name="Chambers A.H."/>
        </authorList>
    </citation>
    <scope>NUCLEOTIDE SEQUENCE [LARGE SCALE GENOMIC DNA]</scope>
    <source>
        <tissue evidence="1">Leaf</tissue>
    </source>
</reference>
<comment type="caution">
    <text evidence="1">The sequence shown here is derived from an EMBL/GenBank/DDBJ whole genome shotgun (WGS) entry which is preliminary data.</text>
</comment>
<accession>A0A835PMA3</accession>
<dbReference type="AlphaFoldDB" id="A0A835PMA3"/>
<evidence type="ECO:0000313" key="1">
    <source>
        <dbReference type="EMBL" id="KAG0455323.1"/>
    </source>
</evidence>
<dbReference type="EMBL" id="JADCNL010000013">
    <property type="protein sequence ID" value="KAG0455323.1"/>
    <property type="molecule type" value="Genomic_DNA"/>
</dbReference>
<proteinExistence type="predicted"/>
<evidence type="ECO:0000313" key="2">
    <source>
        <dbReference type="EMBL" id="KAG0456500.1"/>
    </source>
</evidence>
<dbReference type="Proteomes" id="UP000636800">
    <property type="component" value="Chromosome 13"/>
</dbReference>
<name>A0A835PMA3_VANPL</name>
<keyword evidence="3" id="KW-1185">Reference proteome</keyword>